<evidence type="ECO:0000259" key="3">
    <source>
        <dbReference type="Pfam" id="PF19238"/>
    </source>
</evidence>
<reference evidence="4 5" key="1">
    <citation type="journal article" date="2016" name="Nat. Commun.">
        <title>Thousands of microbial genomes shed light on interconnected biogeochemical processes in an aquifer system.</title>
        <authorList>
            <person name="Anantharaman K."/>
            <person name="Brown C.T."/>
            <person name="Hug L.A."/>
            <person name="Sharon I."/>
            <person name="Castelle C.J."/>
            <person name="Probst A.J."/>
            <person name="Thomas B.C."/>
            <person name="Singh A."/>
            <person name="Wilkins M.J."/>
            <person name="Karaoz U."/>
            <person name="Brodie E.L."/>
            <person name="Williams K.H."/>
            <person name="Hubbard S.S."/>
            <person name="Banfield J.F."/>
        </authorList>
    </citation>
    <scope>NUCLEOTIDE SEQUENCE [LARGE SCALE GENOMIC DNA]</scope>
    <source>
        <strain evidence="5">RIFCSPLOWO2_12_FULL_64_10</strain>
    </source>
</reference>
<dbReference type="Pfam" id="PF04459">
    <property type="entry name" value="DUF512"/>
    <property type="match status" value="1"/>
</dbReference>
<gene>
    <name evidence="4" type="ORF">A3F84_16885</name>
</gene>
<evidence type="ECO:0000313" key="5">
    <source>
        <dbReference type="Proteomes" id="UP000178606"/>
    </source>
</evidence>
<proteinExistence type="predicted"/>
<dbReference type="Proteomes" id="UP000178606">
    <property type="component" value="Unassembled WGS sequence"/>
</dbReference>
<sequence>MSLSAHQKTQDGLKVRGVDPEGIGAAVGILPGDVVERINGEVLRDPIDYRFHVSDEEVLVRVRRGPEVWEAEIEKDPDEDLGLAFEDMDILKCDNACVFCFLHQMPRGMRKALYYQDDDYRLSFLHGAYVTLTNLSEEEFQRIIDQRLSPVYISVHATDPDLRGQLLGRRGPDDVIPRIRRLAASGIQMHTQVVLCPGLNDGERLKRTVFDLARWRPHVESVGIVPLGLTRYRKNLPQLDPVTPDLARHYIAQVEGWRPRLHRRFRTHFVYLSDEFYLMTGSPIPPPDYYDGFPLVENGVGMVRRFLDLFDERVGDLRRPSGPARITLVTSVLAGGFLPGLVDRLSRVAGLEVGLCVVQNRFFGDGITVSGLLTGADIRDALRASPPGDIALLPPNCVSYEGLFLDDLRPADLERDLRVRVVVGTYDLVESVERALREGGDLHAGRGRRPGYHPYISAGQYA</sequence>
<dbReference type="Gene3D" id="2.30.42.10">
    <property type="match status" value="1"/>
</dbReference>
<feature type="domain" description="DUF512" evidence="1">
    <location>
        <begin position="225"/>
        <end position="423"/>
    </location>
</feature>
<dbReference type="Pfam" id="PF17820">
    <property type="entry name" value="PDZ_6"/>
    <property type="match status" value="1"/>
</dbReference>
<dbReference type="InterPro" id="IPR045375">
    <property type="entry name" value="Put_radical_SAM-like_N"/>
</dbReference>
<dbReference type="InterPro" id="IPR013785">
    <property type="entry name" value="Aldolase_TIM"/>
</dbReference>
<evidence type="ECO:0000259" key="2">
    <source>
        <dbReference type="Pfam" id="PF17820"/>
    </source>
</evidence>
<dbReference type="InterPro" id="IPR036034">
    <property type="entry name" value="PDZ_sf"/>
</dbReference>
<dbReference type="SUPFAM" id="SSF102114">
    <property type="entry name" value="Radical SAM enzymes"/>
    <property type="match status" value="1"/>
</dbReference>
<dbReference type="AlphaFoldDB" id="A0A1F6CCZ8"/>
<protein>
    <recommendedName>
        <fullName evidence="6">PDZ domain-containing protein</fullName>
    </recommendedName>
</protein>
<feature type="domain" description="PDZ" evidence="2">
    <location>
        <begin position="15"/>
        <end position="64"/>
    </location>
</feature>
<dbReference type="SUPFAM" id="SSF50156">
    <property type="entry name" value="PDZ domain-like"/>
    <property type="match status" value="1"/>
</dbReference>
<feature type="domain" description="Putative radical SAM N-terminal" evidence="3">
    <location>
        <begin position="75"/>
        <end position="222"/>
    </location>
</feature>
<dbReference type="Pfam" id="PF19238">
    <property type="entry name" value="Radical_SAM_2"/>
    <property type="match status" value="1"/>
</dbReference>
<dbReference type="EMBL" id="MFKF01000272">
    <property type="protein sequence ID" value="OGG47125.1"/>
    <property type="molecule type" value="Genomic_DNA"/>
</dbReference>
<evidence type="ECO:0000259" key="1">
    <source>
        <dbReference type="Pfam" id="PF04459"/>
    </source>
</evidence>
<dbReference type="InterPro" id="IPR041489">
    <property type="entry name" value="PDZ_6"/>
</dbReference>
<dbReference type="InterPro" id="IPR007549">
    <property type="entry name" value="DUF512"/>
</dbReference>
<dbReference type="InterPro" id="IPR058240">
    <property type="entry name" value="rSAM_sf"/>
</dbReference>
<comment type="caution">
    <text evidence="4">The sequence shown here is derived from an EMBL/GenBank/DDBJ whole genome shotgun (WGS) entry which is preliminary data.</text>
</comment>
<evidence type="ECO:0000313" key="4">
    <source>
        <dbReference type="EMBL" id="OGG47125.1"/>
    </source>
</evidence>
<evidence type="ECO:0008006" key="6">
    <source>
        <dbReference type="Google" id="ProtNLM"/>
    </source>
</evidence>
<accession>A0A1F6CCZ8</accession>
<organism evidence="4 5">
    <name type="scientific">Handelsmanbacteria sp. (strain RIFCSPLOWO2_12_FULL_64_10)</name>
    <dbReference type="NCBI Taxonomy" id="1817868"/>
    <lineage>
        <taxon>Bacteria</taxon>
        <taxon>Candidatus Handelsmaniibacteriota</taxon>
    </lineage>
</organism>
<name>A0A1F6CCZ8_HANXR</name>
<dbReference type="Gene3D" id="3.20.20.70">
    <property type="entry name" value="Aldolase class I"/>
    <property type="match status" value="1"/>
</dbReference>